<evidence type="ECO:0000313" key="2">
    <source>
        <dbReference type="EMBL" id="CAD1840008.1"/>
    </source>
</evidence>
<evidence type="ECO:0000259" key="1">
    <source>
        <dbReference type="Pfam" id="PF14365"/>
    </source>
</evidence>
<dbReference type="EMBL" id="LR862134">
    <property type="protein sequence ID" value="CAD1840008.1"/>
    <property type="molecule type" value="Genomic_DNA"/>
</dbReference>
<feature type="domain" description="Neprosin activation peptide" evidence="1">
    <location>
        <begin position="107"/>
        <end position="191"/>
    </location>
</feature>
<protein>
    <recommendedName>
        <fullName evidence="1">Neprosin activation peptide domain-containing protein</fullName>
    </recommendedName>
</protein>
<accession>A0A6V7QAL3</accession>
<sequence length="205" mass="22369">MDPKSSCSCTDPIKTNPTKPIYKTRRWWCCGVLFFNNQACLDFRRGVSMLPSSSSSSSLSCIGASSSGLSSSSSSTSAGANTSTISPEELAEIQSYLDRRSRHVVKTIVSPGGVVFDCVPYDKQPAFDNTPPIMDYKIPDISKFGIRSASDTTTYTPRVCLQCPEGTVPIPRLTLEDMLRIRSLPNGGRKTWCPAMIVRNPPDSK</sequence>
<name>A0A6V7QAL3_ANACO</name>
<reference evidence="2" key="1">
    <citation type="submission" date="2020-07" db="EMBL/GenBank/DDBJ databases">
        <authorList>
            <person name="Lin J."/>
        </authorList>
    </citation>
    <scope>NUCLEOTIDE SEQUENCE</scope>
</reference>
<dbReference type="AlphaFoldDB" id="A0A6V7QAL3"/>
<dbReference type="Pfam" id="PF14365">
    <property type="entry name" value="Neprosin_AP"/>
    <property type="match status" value="1"/>
</dbReference>
<proteinExistence type="predicted"/>
<dbReference type="InterPro" id="IPR025521">
    <property type="entry name" value="Neprosin_propep"/>
</dbReference>
<gene>
    <name evidence="2" type="ORF">CB5_LOCUS23219</name>
</gene>
<organism evidence="2">
    <name type="scientific">Ananas comosus var. bracteatus</name>
    <name type="common">red pineapple</name>
    <dbReference type="NCBI Taxonomy" id="296719"/>
    <lineage>
        <taxon>Eukaryota</taxon>
        <taxon>Viridiplantae</taxon>
        <taxon>Streptophyta</taxon>
        <taxon>Embryophyta</taxon>
        <taxon>Tracheophyta</taxon>
        <taxon>Spermatophyta</taxon>
        <taxon>Magnoliopsida</taxon>
        <taxon>Liliopsida</taxon>
        <taxon>Poales</taxon>
        <taxon>Bromeliaceae</taxon>
        <taxon>Bromelioideae</taxon>
        <taxon>Ananas</taxon>
    </lineage>
</organism>